<organism evidence="1 2">
    <name type="scientific">Methylacidimicrobium cyclopophantes</name>
    <dbReference type="NCBI Taxonomy" id="1041766"/>
    <lineage>
        <taxon>Bacteria</taxon>
        <taxon>Pseudomonadati</taxon>
        <taxon>Verrucomicrobiota</taxon>
        <taxon>Methylacidimicrobium</taxon>
    </lineage>
</organism>
<dbReference type="AlphaFoldDB" id="A0A5E6MNK6"/>
<proteinExistence type="predicted"/>
<evidence type="ECO:0000313" key="2">
    <source>
        <dbReference type="Proteomes" id="UP000381693"/>
    </source>
</evidence>
<name>A0A5E6MNK6_9BACT</name>
<keyword evidence="2" id="KW-1185">Reference proteome</keyword>
<reference evidence="1" key="1">
    <citation type="submission" date="2019-09" db="EMBL/GenBank/DDBJ databases">
        <authorList>
            <person name="Cremers G."/>
        </authorList>
    </citation>
    <scope>NUCLEOTIDE SEQUENCE [LARGE SCALE GENOMIC DNA]</scope>
    <source>
        <strain evidence="1">3B</strain>
    </source>
</reference>
<dbReference type="Proteomes" id="UP000381693">
    <property type="component" value="Unassembled WGS sequence"/>
</dbReference>
<evidence type="ECO:0000313" key="1">
    <source>
        <dbReference type="EMBL" id="VVM07024.1"/>
    </source>
</evidence>
<sequence>MPPSVVPSILGVAVSASPAVYTLVSQRPFLGIRAAHKEKGVRRRLAQQTRGSGSDGLALGCCVGGLLRGLSAPAPFVRVGFSLSLHFVLRL</sequence>
<gene>
    <name evidence="1" type="ORF">MAMC_01403</name>
</gene>
<protein>
    <submittedName>
        <fullName evidence="1">Uncharacterized protein</fullName>
    </submittedName>
</protein>
<dbReference type="EMBL" id="CABFUZ020000141">
    <property type="protein sequence ID" value="VVM07024.1"/>
    <property type="molecule type" value="Genomic_DNA"/>
</dbReference>
<comment type="caution">
    <text evidence="1">The sequence shown here is derived from an EMBL/GenBank/DDBJ whole genome shotgun (WGS) entry which is preliminary data.</text>
</comment>
<accession>A0A5E6MNK6</accession>